<keyword evidence="6" id="KW-1185">Reference proteome</keyword>
<dbReference type="InterPro" id="IPR044946">
    <property type="entry name" value="Restrct_endonuc_typeI_TRD_sf"/>
</dbReference>
<evidence type="ECO:0000313" key="6">
    <source>
        <dbReference type="Proteomes" id="UP000029443"/>
    </source>
</evidence>
<dbReference type="SUPFAM" id="SSF116734">
    <property type="entry name" value="DNA methylase specificity domain"/>
    <property type="match status" value="2"/>
</dbReference>
<keyword evidence="3" id="KW-0238">DNA-binding</keyword>
<name>A0ABR4WC85_9GAMM</name>
<feature type="domain" description="Type I restriction modification DNA specificity" evidence="4">
    <location>
        <begin position="3"/>
        <end position="174"/>
    </location>
</feature>
<dbReference type="Proteomes" id="UP000029443">
    <property type="component" value="Unassembled WGS sequence"/>
</dbReference>
<comment type="caution">
    <text evidence="5">The sequence shown here is derived from an EMBL/GenBank/DDBJ whole genome shotgun (WGS) entry which is preliminary data.</text>
</comment>
<gene>
    <name evidence="5" type="ORF">T9A_02135</name>
</gene>
<keyword evidence="2" id="KW-0680">Restriction system</keyword>
<accession>A0ABR4WC85</accession>
<evidence type="ECO:0000256" key="3">
    <source>
        <dbReference type="ARBA" id="ARBA00023125"/>
    </source>
</evidence>
<feature type="domain" description="Type I restriction modification DNA specificity" evidence="4">
    <location>
        <begin position="196"/>
        <end position="359"/>
    </location>
</feature>
<evidence type="ECO:0000259" key="4">
    <source>
        <dbReference type="Pfam" id="PF01420"/>
    </source>
</evidence>
<protein>
    <submittedName>
        <fullName evidence="5">Restriction modification system DNA specificity domain-containing protein</fullName>
    </submittedName>
</protein>
<dbReference type="EMBL" id="ARXU01000007">
    <property type="protein sequence ID" value="KGD60937.1"/>
    <property type="molecule type" value="Genomic_DNA"/>
</dbReference>
<proteinExistence type="inferred from homology"/>
<dbReference type="PANTHER" id="PTHR30408:SF12">
    <property type="entry name" value="TYPE I RESTRICTION ENZYME MJAVIII SPECIFICITY SUBUNIT"/>
    <property type="match status" value="1"/>
</dbReference>
<evidence type="ECO:0000256" key="2">
    <source>
        <dbReference type="ARBA" id="ARBA00022747"/>
    </source>
</evidence>
<dbReference type="InterPro" id="IPR000055">
    <property type="entry name" value="Restrct_endonuc_typeI_TRD"/>
</dbReference>
<dbReference type="Gene3D" id="3.90.220.20">
    <property type="entry name" value="DNA methylase specificity domains"/>
    <property type="match status" value="2"/>
</dbReference>
<dbReference type="PANTHER" id="PTHR30408">
    <property type="entry name" value="TYPE-1 RESTRICTION ENZYME ECOKI SPECIFICITY PROTEIN"/>
    <property type="match status" value="1"/>
</dbReference>
<dbReference type="CDD" id="cd17273">
    <property type="entry name" value="RMtype1_S_EcoJA69PI-TRD1-CR1_like"/>
    <property type="match status" value="1"/>
</dbReference>
<dbReference type="InterPro" id="IPR052021">
    <property type="entry name" value="Type-I_RS_S_subunit"/>
</dbReference>
<dbReference type="Pfam" id="PF01420">
    <property type="entry name" value="Methylase_S"/>
    <property type="match status" value="2"/>
</dbReference>
<dbReference type="CDD" id="cd17282">
    <property type="entry name" value="RMtype1_S_Eco16444ORF1681_TRD1-CR1_like"/>
    <property type="match status" value="1"/>
</dbReference>
<organism evidence="5 6">
    <name type="scientific">Alcanivorax jadensis T9</name>
    <dbReference type="NCBI Taxonomy" id="1177181"/>
    <lineage>
        <taxon>Bacteria</taxon>
        <taxon>Pseudomonadati</taxon>
        <taxon>Pseudomonadota</taxon>
        <taxon>Gammaproteobacteria</taxon>
        <taxon>Oceanospirillales</taxon>
        <taxon>Alcanivoracaceae</taxon>
        <taxon>Alcanivorax</taxon>
    </lineage>
</organism>
<sequence length="387" mass="42792">MSWPLVKLKDCCQVVGGATPKRNIPEYWDSADVPWVTPKDVSKLSEPVLDDAPEYISDEGFRSCATSMLPKGSVLVTSRAPIGNIAITGKDMCTNQGFKSLIPGEKIDGLYLYYCMLAHSEKLQALGNGATFKEVSKKIVEGFEIPLPPLSEQKRIATILDKADAIRRKRQQAIQLTDEFLRAVFLDMFGDPVTNPKGWEIAKLSDVGTLDRGKSKHRPRNDPALLGGDYPLIQTGDVANSKGYIKKYKSTYSELGLEQSRLWPAGTLCITIAANIAKTGVLTFDACFPDSVVGFTPNHKATVEYVQHWLGFLQKTLEASAPESAQKNINLAILRNLDIPLPEIEKQRAFSELVERTIRLLEKSTVFISDNEYLFLSSSQKAFSGSL</sequence>
<reference evidence="5 6" key="1">
    <citation type="submission" date="2012-09" db="EMBL/GenBank/DDBJ databases">
        <title>Genome Sequence of alkane-degrading Bacterium Alcanivorax jadensis T9.</title>
        <authorList>
            <person name="Lai Q."/>
            <person name="Shao Z."/>
        </authorList>
    </citation>
    <scope>NUCLEOTIDE SEQUENCE [LARGE SCALE GENOMIC DNA]</scope>
    <source>
        <strain evidence="5 6">T9</strain>
    </source>
</reference>
<comment type="similarity">
    <text evidence="1">Belongs to the type-I restriction system S methylase family.</text>
</comment>
<evidence type="ECO:0000256" key="1">
    <source>
        <dbReference type="ARBA" id="ARBA00010923"/>
    </source>
</evidence>
<evidence type="ECO:0000313" key="5">
    <source>
        <dbReference type="EMBL" id="KGD60937.1"/>
    </source>
</evidence>